<dbReference type="EMBL" id="CP001098">
    <property type="protein sequence ID" value="ACL69142.1"/>
    <property type="molecule type" value="Genomic_DNA"/>
</dbReference>
<keyword evidence="6 9" id="KW-1133">Transmembrane helix</keyword>
<comment type="function">
    <text evidence="9">Part of the twin-arginine translocation (Tat) system that transports large folded proteins containing a characteristic twin-arginine motif in their signal peptide across membranes. TatA could form the protein-conducting channel of the Tat system.</text>
</comment>
<dbReference type="GO" id="GO:0033281">
    <property type="term" value="C:TAT protein transport complex"/>
    <property type="evidence" value="ECO:0007669"/>
    <property type="project" value="UniProtKB-UniRule"/>
</dbReference>
<sequence>MFGMGPVELILVLFIALIIFGPGKIPEIGEAIGKGISKFKSAAKEAEETVNIKSDDKEEK</sequence>
<keyword evidence="5 9" id="KW-0653">Protein transport</keyword>
<dbReference type="AlphaFoldDB" id="B8D1R5"/>
<dbReference type="PANTHER" id="PTHR42982">
    <property type="entry name" value="SEC-INDEPENDENT PROTEIN TRANSLOCASE PROTEIN TATA"/>
    <property type="match status" value="1"/>
</dbReference>
<dbReference type="GO" id="GO:0043953">
    <property type="term" value="P:protein transport by the Tat complex"/>
    <property type="evidence" value="ECO:0007669"/>
    <property type="project" value="UniProtKB-UniRule"/>
</dbReference>
<dbReference type="PANTHER" id="PTHR42982:SF1">
    <property type="entry name" value="SEC-INDEPENDENT PROTEIN TRANSLOCASE PROTEIN TATA"/>
    <property type="match status" value="1"/>
</dbReference>
<name>B8D1R5_HALOH</name>
<dbReference type="OrthoDB" id="9800908at2"/>
<evidence type="ECO:0000313" key="10">
    <source>
        <dbReference type="EMBL" id="ACL69142.1"/>
    </source>
</evidence>
<dbReference type="HOGENOM" id="CLU_086034_6_0_9"/>
<evidence type="ECO:0000256" key="9">
    <source>
        <dbReference type="HAMAP-Rule" id="MF_00236"/>
    </source>
</evidence>
<gene>
    <name evidence="9" type="primary">tatA</name>
    <name evidence="10" type="ordered locus">Hore_03820</name>
</gene>
<dbReference type="NCBIfam" id="TIGR01411">
    <property type="entry name" value="tatAE"/>
    <property type="match status" value="1"/>
</dbReference>
<comment type="similarity">
    <text evidence="9">Belongs to the TatA/E family.</text>
</comment>
<dbReference type="eggNOG" id="COG1826">
    <property type="taxonomic scope" value="Bacteria"/>
</dbReference>
<dbReference type="Gene3D" id="1.20.5.3310">
    <property type="match status" value="1"/>
</dbReference>
<keyword evidence="3 9" id="KW-1003">Cell membrane</keyword>
<dbReference type="NCBIfam" id="NF011430">
    <property type="entry name" value="PRK14861.1"/>
    <property type="match status" value="1"/>
</dbReference>
<keyword evidence="4 9" id="KW-0812">Transmembrane</keyword>
<dbReference type="PRINTS" id="PR01506">
    <property type="entry name" value="TATBPROTEIN"/>
</dbReference>
<keyword evidence="7 9" id="KW-0811">Translocation</keyword>
<dbReference type="RefSeq" id="WP_012635330.1">
    <property type="nucleotide sequence ID" value="NC_011899.1"/>
</dbReference>
<keyword evidence="11" id="KW-1185">Reference proteome</keyword>
<comment type="subunit">
    <text evidence="9">Forms a complex with TatC.</text>
</comment>
<evidence type="ECO:0000256" key="4">
    <source>
        <dbReference type="ARBA" id="ARBA00022692"/>
    </source>
</evidence>
<comment type="subcellular location">
    <subcellularLocation>
        <location evidence="9">Cell inner membrane</location>
        <topology evidence="9">Single-pass membrane protein</topology>
    </subcellularLocation>
    <subcellularLocation>
        <location evidence="1">Cell membrane</location>
        <topology evidence="1">Single-pass membrane protein</topology>
    </subcellularLocation>
</comment>
<protein>
    <recommendedName>
        <fullName evidence="9">Sec-independent protein translocase protein TatA</fullName>
    </recommendedName>
</protein>
<evidence type="ECO:0000256" key="6">
    <source>
        <dbReference type="ARBA" id="ARBA00022989"/>
    </source>
</evidence>
<dbReference type="Proteomes" id="UP000000719">
    <property type="component" value="Chromosome"/>
</dbReference>
<dbReference type="Pfam" id="PF02416">
    <property type="entry name" value="TatA_B_E"/>
    <property type="match status" value="1"/>
</dbReference>
<keyword evidence="2 9" id="KW-0813">Transport</keyword>
<evidence type="ECO:0000256" key="1">
    <source>
        <dbReference type="ARBA" id="ARBA00004162"/>
    </source>
</evidence>
<evidence type="ECO:0000313" key="11">
    <source>
        <dbReference type="Proteomes" id="UP000000719"/>
    </source>
</evidence>
<dbReference type="KEGG" id="hor:Hore_03820"/>
<dbReference type="InterPro" id="IPR003369">
    <property type="entry name" value="TatA/B/E"/>
</dbReference>
<keyword evidence="8 9" id="KW-0472">Membrane</keyword>
<evidence type="ECO:0000256" key="5">
    <source>
        <dbReference type="ARBA" id="ARBA00022927"/>
    </source>
</evidence>
<dbReference type="STRING" id="373903.Hore_03820"/>
<reference evidence="10 11" key="1">
    <citation type="journal article" date="2009" name="PLoS ONE">
        <title>Genome analysis of the anaerobic thermohalophilic bacterium Halothermothrix orenii.</title>
        <authorList>
            <person name="Mavromatis K."/>
            <person name="Ivanova N."/>
            <person name="Anderson I."/>
            <person name="Lykidis A."/>
            <person name="Hooper S.D."/>
            <person name="Sun H."/>
            <person name="Kunin V."/>
            <person name="Lapidus A."/>
            <person name="Hugenholtz P."/>
            <person name="Patel B."/>
            <person name="Kyrpides N.C."/>
        </authorList>
    </citation>
    <scope>NUCLEOTIDE SEQUENCE [LARGE SCALE GENOMIC DNA]</scope>
    <source>
        <strain evidence="11">H 168 / OCM 544 / DSM 9562</strain>
    </source>
</reference>
<organism evidence="10 11">
    <name type="scientific">Halothermothrix orenii (strain H 168 / OCM 544 / DSM 9562)</name>
    <dbReference type="NCBI Taxonomy" id="373903"/>
    <lineage>
        <taxon>Bacteria</taxon>
        <taxon>Bacillati</taxon>
        <taxon>Bacillota</taxon>
        <taxon>Clostridia</taxon>
        <taxon>Halanaerobiales</taxon>
        <taxon>Halothermotrichaceae</taxon>
        <taxon>Halothermothrix</taxon>
    </lineage>
</organism>
<proteinExistence type="inferred from homology"/>
<evidence type="ECO:0000256" key="2">
    <source>
        <dbReference type="ARBA" id="ARBA00022448"/>
    </source>
</evidence>
<keyword evidence="9" id="KW-0997">Cell inner membrane</keyword>
<accession>B8D1R5</accession>
<evidence type="ECO:0000256" key="8">
    <source>
        <dbReference type="ARBA" id="ARBA00023136"/>
    </source>
</evidence>
<dbReference type="GO" id="GO:0008320">
    <property type="term" value="F:protein transmembrane transporter activity"/>
    <property type="evidence" value="ECO:0007669"/>
    <property type="project" value="UniProtKB-UniRule"/>
</dbReference>
<dbReference type="InterPro" id="IPR006312">
    <property type="entry name" value="TatA/E"/>
</dbReference>
<evidence type="ECO:0000256" key="7">
    <source>
        <dbReference type="ARBA" id="ARBA00023010"/>
    </source>
</evidence>
<dbReference type="HAMAP" id="MF_00236">
    <property type="entry name" value="TatA_E"/>
    <property type="match status" value="1"/>
</dbReference>
<evidence type="ECO:0000256" key="3">
    <source>
        <dbReference type="ARBA" id="ARBA00022475"/>
    </source>
</evidence>